<name>A0ABQ9IQJ3_9CUCU</name>
<comment type="caution">
    <text evidence="2">The sequence shown here is derived from an EMBL/GenBank/DDBJ whole genome shotgun (WGS) entry which is preliminary data.</text>
</comment>
<feature type="region of interest" description="Disordered" evidence="1">
    <location>
        <begin position="290"/>
        <end position="346"/>
    </location>
</feature>
<dbReference type="EMBL" id="JAPWTJ010003697">
    <property type="protein sequence ID" value="KAJ8952973.1"/>
    <property type="molecule type" value="Genomic_DNA"/>
</dbReference>
<keyword evidence="3" id="KW-1185">Reference proteome</keyword>
<proteinExistence type="predicted"/>
<feature type="compositionally biased region" description="Basic and acidic residues" evidence="1">
    <location>
        <begin position="294"/>
        <end position="304"/>
    </location>
</feature>
<sequence length="346" mass="34736">MEAWTIPLRTAETKCKANMEAHLLWWLYGIQHGMSNFSLWGLPIWRWGGNMGGSPYGMGGMGASPYGTGNGQYAGDMGGGQNGGNMLGNQYGANNGGDQNRNPNMRCPTSPCARGNGGDGTNGGNGGNGGRNGSNGGNGGNGTNGNRASVNGANGGNGLPQVPCKECGSLPNPACMGTGLGVSSCGPEKMTPCQECGGLTNAPCAGTGQGNGGGAVPLTPCQECGGNPNAPCGASTCGGATPCAECAGNPDAPCLNMGPCDYCPGPPPQGDGSGSGSGAGETEVFVLKIGKKRLGTDKKPKMEVELVTPKAAPLKPIPKHETRETQYDPKDMPGKKKNGKGKGKKK</sequence>
<accession>A0ABQ9IQJ3</accession>
<evidence type="ECO:0000256" key="1">
    <source>
        <dbReference type="SAM" id="MobiDB-lite"/>
    </source>
</evidence>
<dbReference type="Proteomes" id="UP001162164">
    <property type="component" value="Unassembled WGS sequence"/>
</dbReference>
<evidence type="ECO:0000313" key="3">
    <source>
        <dbReference type="Proteomes" id="UP001162164"/>
    </source>
</evidence>
<organism evidence="2 3">
    <name type="scientific">Molorchus minor</name>
    <dbReference type="NCBI Taxonomy" id="1323400"/>
    <lineage>
        <taxon>Eukaryota</taxon>
        <taxon>Metazoa</taxon>
        <taxon>Ecdysozoa</taxon>
        <taxon>Arthropoda</taxon>
        <taxon>Hexapoda</taxon>
        <taxon>Insecta</taxon>
        <taxon>Pterygota</taxon>
        <taxon>Neoptera</taxon>
        <taxon>Endopterygota</taxon>
        <taxon>Coleoptera</taxon>
        <taxon>Polyphaga</taxon>
        <taxon>Cucujiformia</taxon>
        <taxon>Chrysomeloidea</taxon>
        <taxon>Cerambycidae</taxon>
        <taxon>Lamiinae</taxon>
        <taxon>Monochamini</taxon>
        <taxon>Molorchus</taxon>
    </lineage>
</organism>
<gene>
    <name evidence="2" type="ORF">NQ317_012138</name>
</gene>
<feature type="compositionally biased region" description="Basic residues" evidence="1">
    <location>
        <begin position="335"/>
        <end position="346"/>
    </location>
</feature>
<feature type="compositionally biased region" description="Basic and acidic residues" evidence="1">
    <location>
        <begin position="318"/>
        <end position="334"/>
    </location>
</feature>
<feature type="region of interest" description="Disordered" evidence="1">
    <location>
        <begin position="85"/>
        <end position="154"/>
    </location>
</feature>
<evidence type="ECO:0000313" key="2">
    <source>
        <dbReference type="EMBL" id="KAJ8952973.1"/>
    </source>
</evidence>
<feature type="compositionally biased region" description="Gly residues" evidence="1">
    <location>
        <begin position="115"/>
        <end position="143"/>
    </location>
</feature>
<reference evidence="2" key="1">
    <citation type="journal article" date="2023" name="Insect Mol. Biol.">
        <title>Genome sequencing provides insights into the evolution of gene families encoding plant cell wall-degrading enzymes in longhorned beetles.</title>
        <authorList>
            <person name="Shin N.R."/>
            <person name="Okamura Y."/>
            <person name="Kirsch R."/>
            <person name="Pauchet Y."/>
        </authorList>
    </citation>
    <scope>NUCLEOTIDE SEQUENCE</scope>
    <source>
        <strain evidence="2">MMC_N1</strain>
    </source>
</reference>
<protein>
    <submittedName>
        <fullName evidence="2">Uncharacterized protein</fullName>
    </submittedName>
</protein>